<feature type="compositionally biased region" description="Basic and acidic residues" evidence="1">
    <location>
        <begin position="49"/>
        <end position="59"/>
    </location>
</feature>
<evidence type="ECO:0000313" key="2">
    <source>
        <dbReference type="EMBL" id="JAO04978.1"/>
    </source>
</evidence>
<protein>
    <submittedName>
        <fullName evidence="2">PPUP143</fullName>
    </submittedName>
</protein>
<reference evidence="2" key="1">
    <citation type="submission" date="2014-12" db="EMBL/GenBank/DDBJ databases">
        <title>Parallel Evolution in Life History Adaptation Evident in the Tissue-Specific Poeciliopsis prolifica transcriptome.</title>
        <authorList>
            <person name="Jue N.K."/>
            <person name="Foley R.J."/>
            <person name="Obergfell C."/>
            <person name="Reznick D.N."/>
            <person name="O'Neill R.J."/>
            <person name="O'Neill M.J."/>
        </authorList>
    </citation>
    <scope>NUCLEOTIDE SEQUENCE</scope>
</reference>
<gene>
    <name evidence="2" type="primary">PPUP143</name>
</gene>
<feature type="region of interest" description="Disordered" evidence="1">
    <location>
        <begin position="1"/>
        <end position="61"/>
    </location>
</feature>
<sequence length="101" mass="11136">NAAHRFRGGEGETDCETPRRHKSSTPTAIILCHNASPNCPTWSSMDEGTAGRETDRDTETGGDELVKLVLLLMLSCRQRESRDDIRAGQPEEGEVKDTEAH</sequence>
<feature type="non-terminal residue" evidence="2">
    <location>
        <position position="1"/>
    </location>
</feature>
<accession>A0A0S7EQ77</accession>
<organism evidence="2">
    <name type="scientific">Poeciliopsis prolifica</name>
    <name type="common">blackstripe livebearer</name>
    <dbReference type="NCBI Taxonomy" id="188132"/>
    <lineage>
        <taxon>Eukaryota</taxon>
        <taxon>Metazoa</taxon>
        <taxon>Chordata</taxon>
        <taxon>Craniata</taxon>
        <taxon>Vertebrata</taxon>
        <taxon>Euteleostomi</taxon>
        <taxon>Actinopterygii</taxon>
        <taxon>Neopterygii</taxon>
        <taxon>Teleostei</taxon>
        <taxon>Neoteleostei</taxon>
        <taxon>Acanthomorphata</taxon>
        <taxon>Ovalentaria</taxon>
        <taxon>Atherinomorphae</taxon>
        <taxon>Cyprinodontiformes</taxon>
        <taxon>Poeciliidae</taxon>
        <taxon>Poeciliinae</taxon>
        <taxon>Poeciliopsis</taxon>
    </lineage>
</organism>
<evidence type="ECO:0000256" key="1">
    <source>
        <dbReference type="SAM" id="MobiDB-lite"/>
    </source>
</evidence>
<dbReference type="EMBL" id="GBYX01476699">
    <property type="protein sequence ID" value="JAO04978.1"/>
    <property type="molecule type" value="Transcribed_RNA"/>
</dbReference>
<name>A0A0S7EQ77_9TELE</name>
<feature type="compositionally biased region" description="Polar residues" evidence="1">
    <location>
        <begin position="35"/>
        <end position="46"/>
    </location>
</feature>
<dbReference type="AlphaFoldDB" id="A0A0S7EQ77"/>
<proteinExistence type="predicted"/>
<feature type="region of interest" description="Disordered" evidence="1">
    <location>
        <begin position="79"/>
        <end position="101"/>
    </location>
</feature>